<keyword evidence="5" id="KW-0460">Magnesium</keyword>
<evidence type="ECO:0000256" key="3">
    <source>
        <dbReference type="ARBA" id="ARBA00022695"/>
    </source>
</evidence>
<organism evidence="11 12">
    <name type="scientific">Polaribacter pectinis</name>
    <dbReference type="NCBI Taxonomy" id="2738844"/>
    <lineage>
        <taxon>Bacteria</taxon>
        <taxon>Pseudomonadati</taxon>
        <taxon>Bacteroidota</taxon>
        <taxon>Flavobacteriia</taxon>
        <taxon>Flavobacteriales</taxon>
        <taxon>Flavobacteriaceae</taxon>
    </lineage>
</organism>
<name>A0A7G9L7K0_9FLAO</name>
<evidence type="ECO:0000256" key="8">
    <source>
        <dbReference type="ARBA" id="ARBA00034120"/>
    </source>
</evidence>
<dbReference type="CDD" id="cd03487">
    <property type="entry name" value="RT_Bac_retron_II"/>
    <property type="match status" value="1"/>
</dbReference>
<dbReference type="InterPro" id="IPR043502">
    <property type="entry name" value="DNA/RNA_pol_sf"/>
</dbReference>
<dbReference type="PRINTS" id="PR00866">
    <property type="entry name" value="RNADNAPOLMS"/>
</dbReference>
<accession>A0A7G9L7K0</accession>
<evidence type="ECO:0000256" key="5">
    <source>
        <dbReference type="ARBA" id="ARBA00022842"/>
    </source>
</evidence>
<sequence length="460" mass="53761">MKLAIDQEKKIKQLFAKMNSKEEFLQLLNFSKKIIYKEETIPFTITQLNFYISKDSNKFNSKKKYYHTFEIKKKSGAPRTIHAPCKGLLEFQKSLNIILQALHKPHEAATGFVPNKSIVENAKKHINKNYVYNIDLKDFFPSVDAARVWGRLKVAPFNLGSSDNRKQIANMIKSLCCHKMKVERFVDNNWIKLEKLVLPQGAATSPTLTNAICERMDIKLTGLANRFNLDYTRYADDITFSSNHNTYKISLEKEEAIFEKDTTFDIELRRIIKEQNFHIKETKVRLQKRGYRQEVTGLVVNDKINIKRSYIKSVRHNLYLWERFGYDKAYELFLNNYLKEKGHTKKGNPNMLMVLEGKLLYLKMVKGESDSTYLKLKSRFDKLSITPQPVEKIKKRLTLKEKRLKTDNAKNKSDISSIEFMKLVAKAKAKKEANKKKNINKILDVLFEKGLDEAMKLYDK</sequence>
<dbReference type="AlphaFoldDB" id="A0A7G9L7K0"/>
<dbReference type="RefSeq" id="WP_187481528.1">
    <property type="nucleotide sequence ID" value="NZ_CP060695.1"/>
</dbReference>
<dbReference type="KEGG" id="ppec:H9W90_10360"/>
<dbReference type="InterPro" id="IPR000123">
    <property type="entry name" value="Reverse_transcriptase_msDNA"/>
</dbReference>
<keyword evidence="2" id="KW-0808">Transferase</keyword>
<dbReference type="PANTHER" id="PTHR34047:SF7">
    <property type="entry name" value="RNA-DIRECTED DNA POLYMERASE"/>
    <property type="match status" value="1"/>
</dbReference>
<evidence type="ECO:0000256" key="6">
    <source>
        <dbReference type="ARBA" id="ARBA00022918"/>
    </source>
</evidence>
<dbReference type="SUPFAM" id="SSF56672">
    <property type="entry name" value="DNA/RNA polymerases"/>
    <property type="match status" value="1"/>
</dbReference>
<evidence type="ECO:0000313" key="12">
    <source>
        <dbReference type="Proteomes" id="UP000515808"/>
    </source>
</evidence>
<evidence type="ECO:0000259" key="10">
    <source>
        <dbReference type="PROSITE" id="PS50878"/>
    </source>
</evidence>
<dbReference type="Proteomes" id="UP000515808">
    <property type="component" value="Chromosome"/>
</dbReference>
<feature type="domain" description="Reverse transcriptase" evidence="10">
    <location>
        <begin position="52"/>
        <end position="300"/>
    </location>
</feature>
<dbReference type="PROSITE" id="PS50878">
    <property type="entry name" value="RT_POL"/>
    <property type="match status" value="1"/>
</dbReference>
<keyword evidence="3" id="KW-0548">Nucleotidyltransferase</keyword>
<gene>
    <name evidence="11" type="ORF">H9W90_10360</name>
</gene>
<dbReference type="GO" id="GO:0051607">
    <property type="term" value="P:defense response to virus"/>
    <property type="evidence" value="ECO:0007669"/>
    <property type="project" value="UniProtKB-KW"/>
</dbReference>
<dbReference type="GO" id="GO:0003723">
    <property type="term" value="F:RNA binding"/>
    <property type="evidence" value="ECO:0007669"/>
    <property type="project" value="InterPro"/>
</dbReference>
<evidence type="ECO:0000256" key="7">
    <source>
        <dbReference type="ARBA" id="ARBA00023118"/>
    </source>
</evidence>
<protein>
    <recommendedName>
        <fullName evidence="1">RNA-directed DNA polymerase</fullName>
        <ecNumber evidence="1">2.7.7.49</ecNumber>
    </recommendedName>
</protein>
<evidence type="ECO:0000256" key="2">
    <source>
        <dbReference type="ARBA" id="ARBA00022679"/>
    </source>
</evidence>
<dbReference type="EC" id="2.7.7.49" evidence="1"/>
<dbReference type="Pfam" id="PF00078">
    <property type="entry name" value="RVT_1"/>
    <property type="match status" value="1"/>
</dbReference>
<comment type="catalytic activity">
    <reaction evidence="9">
        <text>DNA(n) + a 2'-deoxyribonucleoside 5'-triphosphate = DNA(n+1) + diphosphate</text>
        <dbReference type="Rhea" id="RHEA:22508"/>
        <dbReference type="Rhea" id="RHEA-COMP:17339"/>
        <dbReference type="Rhea" id="RHEA-COMP:17340"/>
        <dbReference type="ChEBI" id="CHEBI:33019"/>
        <dbReference type="ChEBI" id="CHEBI:61560"/>
        <dbReference type="ChEBI" id="CHEBI:173112"/>
        <dbReference type="EC" id="2.7.7.49"/>
    </reaction>
</comment>
<evidence type="ECO:0000313" key="11">
    <source>
        <dbReference type="EMBL" id="QNM84599.1"/>
    </source>
</evidence>
<dbReference type="EMBL" id="CP060695">
    <property type="protein sequence ID" value="QNM84599.1"/>
    <property type="molecule type" value="Genomic_DNA"/>
</dbReference>
<dbReference type="PANTHER" id="PTHR34047">
    <property type="entry name" value="NUCLEAR INTRON MATURASE 1, MITOCHONDRIAL-RELATED"/>
    <property type="match status" value="1"/>
</dbReference>
<proteinExistence type="inferred from homology"/>
<keyword evidence="7" id="KW-0051">Antiviral defense</keyword>
<dbReference type="GO" id="GO:0046872">
    <property type="term" value="F:metal ion binding"/>
    <property type="evidence" value="ECO:0007669"/>
    <property type="project" value="UniProtKB-KW"/>
</dbReference>
<keyword evidence="6 11" id="KW-0695">RNA-directed DNA polymerase</keyword>
<keyword evidence="4" id="KW-0479">Metal-binding</keyword>
<keyword evidence="12" id="KW-1185">Reference proteome</keyword>
<dbReference type="InterPro" id="IPR051083">
    <property type="entry name" value="GrpII_Intron_Splice-Mob/Def"/>
</dbReference>
<dbReference type="InterPro" id="IPR000477">
    <property type="entry name" value="RT_dom"/>
</dbReference>
<evidence type="ECO:0000256" key="9">
    <source>
        <dbReference type="ARBA" id="ARBA00048173"/>
    </source>
</evidence>
<reference evidence="11 12" key="1">
    <citation type="submission" date="2020-08" db="EMBL/GenBank/DDBJ databases">
        <title>Polaribacter sp. L12M9 isolated from gut of the Korean scallop.</title>
        <authorList>
            <person name="Jeong Y.S."/>
        </authorList>
    </citation>
    <scope>NUCLEOTIDE SEQUENCE [LARGE SCALE GENOMIC DNA]</scope>
    <source>
        <strain evidence="11 12">L12M9</strain>
    </source>
</reference>
<evidence type="ECO:0000256" key="1">
    <source>
        <dbReference type="ARBA" id="ARBA00012493"/>
    </source>
</evidence>
<comment type="similarity">
    <text evidence="8">Belongs to the bacterial reverse transcriptase family.</text>
</comment>
<dbReference type="GO" id="GO:0003964">
    <property type="term" value="F:RNA-directed DNA polymerase activity"/>
    <property type="evidence" value="ECO:0007669"/>
    <property type="project" value="UniProtKB-KW"/>
</dbReference>
<evidence type="ECO:0000256" key="4">
    <source>
        <dbReference type="ARBA" id="ARBA00022723"/>
    </source>
</evidence>